<dbReference type="STRING" id="330214.NIDE4297"/>
<organism evidence="3 4">
    <name type="scientific">Nitrospira defluvii</name>
    <dbReference type="NCBI Taxonomy" id="330214"/>
    <lineage>
        <taxon>Bacteria</taxon>
        <taxon>Pseudomonadati</taxon>
        <taxon>Nitrospirota</taxon>
        <taxon>Nitrospiria</taxon>
        <taxon>Nitrospirales</taxon>
        <taxon>Nitrospiraceae</taxon>
        <taxon>Nitrospira</taxon>
    </lineage>
</organism>
<evidence type="ECO:0000313" key="3">
    <source>
        <dbReference type="EMBL" id="CBK43959.1"/>
    </source>
</evidence>
<reference evidence="3 4" key="1">
    <citation type="journal article" date="2010" name="Proc. Natl. Acad. Sci. U.S.A.">
        <title>A Nitrospira metagenome illuminates the physiology and evolution of globally important nitrite-oxidizing bacteria.</title>
        <authorList>
            <person name="Lucker S."/>
            <person name="Wagner M."/>
            <person name="Maixner F."/>
            <person name="Pelletier E."/>
            <person name="Koch H."/>
            <person name="Vacherie B."/>
            <person name="Rattei T."/>
            <person name="Sinninghe Damste J."/>
            <person name="Spieck E."/>
            <person name="Le Paslier D."/>
            <person name="Daims H."/>
        </authorList>
    </citation>
    <scope>NUCLEOTIDE SEQUENCE [LARGE SCALE GENOMIC DNA]</scope>
</reference>
<sequence length="85" mass="9957">MSYSVLLAPPAERQLRSFPSVIQKRLVKRIKALQNDPRSPGVKKLAGKDDLYRIREGDYRIIYMIRNTDLVILILKIGDRKEVYR</sequence>
<evidence type="ECO:0000256" key="1">
    <source>
        <dbReference type="ARBA" id="ARBA00006226"/>
    </source>
</evidence>
<dbReference type="EMBL" id="FP929003">
    <property type="protein sequence ID" value="CBK43959.1"/>
    <property type="molecule type" value="Genomic_DNA"/>
</dbReference>
<dbReference type="KEGG" id="nde:NIDE4297"/>
<evidence type="ECO:0000256" key="2">
    <source>
        <dbReference type="ARBA" id="ARBA00022649"/>
    </source>
</evidence>
<keyword evidence="2" id="KW-1277">Toxin-antitoxin system</keyword>
<protein>
    <submittedName>
        <fullName evidence="3">Addiction module toxin</fullName>
    </submittedName>
</protein>
<dbReference type="HOGENOM" id="CLU_155761_3_0_0"/>
<name>D8P8X7_9BACT</name>
<gene>
    <name evidence="3" type="primary">stbE</name>
    <name evidence="3" type="ORF">NIDE4297</name>
</gene>
<dbReference type="InterPro" id="IPR035093">
    <property type="entry name" value="RelE/ParE_toxin_dom_sf"/>
</dbReference>
<dbReference type="Pfam" id="PF05016">
    <property type="entry name" value="ParE_toxin"/>
    <property type="match status" value="1"/>
</dbReference>
<dbReference type="Gene3D" id="3.30.2310.20">
    <property type="entry name" value="RelE-like"/>
    <property type="match status" value="1"/>
</dbReference>
<dbReference type="OrthoDB" id="9805098at2"/>
<dbReference type="eggNOG" id="COG2026">
    <property type="taxonomic scope" value="Bacteria"/>
</dbReference>
<dbReference type="InterPro" id="IPR007712">
    <property type="entry name" value="RelE/ParE_toxin"/>
</dbReference>
<comment type="similarity">
    <text evidence="1">Belongs to the RelE toxin family.</text>
</comment>
<dbReference type="SUPFAM" id="SSF143011">
    <property type="entry name" value="RelE-like"/>
    <property type="match status" value="1"/>
</dbReference>
<dbReference type="PANTHER" id="PTHR35601:SF1">
    <property type="entry name" value="TOXIN RELE"/>
    <property type="match status" value="1"/>
</dbReference>
<accession>D8P8X7</accession>
<dbReference type="PANTHER" id="PTHR35601">
    <property type="entry name" value="TOXIN RELE"/>
    <property type="match status" value="1"/>
</dbReference>
<proteinExistence type="inferred from homology"/>
<dbReference type="Proteomes" id="UP000001660">
    <property type="component" value="Chromosome"/>
</dbReference>
<dbReference type="AlphaFoldDB" id="D8P8X7"/>
<evidence type="ECO:0000313" key="4">
    <source>
        <dbReference type="Proteomes" id="UP000001660"/>
    </source>
</evidence>
<keyword evidence="4" id="KW-1185">Reference proteome</keyword>